<proteinExistence type="predicted"/>
<protein>
    <submittedName>
        <fullName evidence="1">Uncharacterized protein</fullName>
    </submittedName>
</protein>
<accession>A0ABT9PJW6</accession>
<organism evidence="1 2">
    <name type="scientific">Trueperella abortisuis</name>
    <dbReference type="NCBI Taxonomy" id="445930"/>
    <lineage>
        <taxon>Bacteria</taxon>
        <taxon>Bacillati</taxon>
        <taxon>Actinomycetota</taxon>
        <taxon>Actinomycetes</taxon>
        <taxon>Actinomycetales</taxon>
        <taxon>Actinomycetaceae</taxon>
        <taxon>Trueperella</taxon>
    </lineage>
</organism>
<sequence>MTKNMTLEGEHHAGWDENALPLDAVVIMGDGIAAQLRILSGHATPEEKRGNRYWARTDATMVYSPVTSPRLLPLTVIYPQDKETK</sequence>
<name>A0ABT9PJW6_9ACTO</name>
<gene>
    <name evidence="1" type="ORF">J2S45_001696</name>
</gene>
<reference evidence="1 2" key="1">
    <citation type="submission" date="2023-07" db="EMBL/GenBank/DDBJ databases">
        <title>Sequencing the genomes of 1000 actinobacteria strains.</title>
        <authorList>
            <person name="Klenk H.-P."/>
        </authorList>
    </citation>
    <scope>NUCLEOTIDE SEQUENCE [LARGE SCALE GENOMIC DNA]</scope>
    <source>
        <strain evidence="1 2">DSM 19515</strain>
    </source>
</reference>
<dbReference type="EMBL" id="JAUSQL010000001">
    <property type="protein sequence ID" value="MDP9833017.1"/>
    <property type="molecule type" value="Genomic_DNA"/>
</dbReference>
<dbReference type="Proteomes" id="UP001230145">
    <property type="component" value="Unassembled WGS sequence"/>
</dbReference>
<dbReference type="RefSeq" id="WP_307635111.1">
    <property type="nucleotide sequence ID" value="NZ_JAUSQL010000001.1"/>
</dbReference>
<keyword evidence="2" id="KW-1185">Reference proteome</keyword>
<comment type="caution">
    <text evidence="1">The sequence shown here is derived from an EMBL/GenBank/DDBJ whole genome shotgun (WGS) entry which is preliminary data.</text>
</comment>
<evidence type="ECO:0000313" key="1">
    <source>
        <dbReference type="EMBL" id="MDP9833017.1"/>
    </source>
</evidence>
<evidence type="ECO:0000313" key="2">
    <source>
        <dbReference type="Proteomes" id="UP001230145"/>
    </source>
</evidence>